<dbReference type="SUPFAM" id="SSF101148">
    <property type="entry name" value="Plant invertase/pectin methylesterase inhibitor"/>
    <property type="match status" value="1"/>
</dbReference>
<feature type="domain" description="Pectinesterase inhibitor" evidence="5">
    <location>
        <begin position="21"/>
        <end position="160"/>
    </location>
</feature>
<dbReference type="InterPro" id="IPR006501">
    <property type="entry name" value="Pectinesterase_inhib_dom"/>
</dbReference>
<keyword evidence="2" id="KW-1015">Disulfide bond</keyword>
<gene>
    <name evidence="6" type="ORF">Cni_G05414</name>
</gene>
<evidence type="ECO:0000259" key="5">
    <source>
        <dbReference type="SMART" id="SM00856"/>
    </source>
</evidence>
<evidence type="ECO:0000313" key="6">
    <source>
        <dbReference type="EMBL" id="WOK96707.1"/>
    </source>
</evidence>
<evidence type="ECO:0000256" key="1">
    <source>
        <dbReference type="ARBA" id="ARBA00022729"/>
    </source>
</evidence>
<protein>
    <submittedName>
        <fullName evidence="6">Invertase inhibitor</fullName>
    </submittedName>
</protein>
<evidence type="ECO:0000256" key="2">
    <source>
        <dbReference type="ARBA" id="ARBA00023157"/>
    </source>
</evidence>
<organism evidence="6 7">
    <name type="scientific">Canna indica</name>
    <name type="common">Indian-shot</name>
    <dbReference type="NCBI Taxonomy" id="4628"/>
    <lineage>
        <taxon>Eukaryota</taxon>
        <taxon>Viridiplantae</taxon>
        <taxon>Streptophyta</taxon>
        <taxon>Embryophyta</taxon>
        <taxon>Tracheophyta</taxon>
        <taxon>Spermatophyta</taxon>
        <taxon>Magnoliopsida</taxon>
        <taxon>Liliopsida</taxon>
        <taxon>Zingiberales</taxon>
        <taxon>Cannaceae</taxon>
        <taxon>Canna</taxon>
    </lineage>
</organism>
<dbReference type="Gene3D" id="1.20.140.40">
    <property type="entry name" value="Invertase/pectin methylesterase inhibitor family protein"/>
    <property type="match status" value="1"/>
</dbReference>
<accession>A0AAQ3JX62</accession>
<evidence type="ECO:0000256" key="3">
    <source>
        <dbReference type="ARBA" id="ARBA00038471"/>
    </source>
</evidence>
<evidence type="ECO:0000313" key="7">
    <source>
        <dbReference type="Proteomes" id="UP001327560"/>
    </source>
</evidence>
<feature type="signal peptide" evidence="4">
    <location>
        <begin position="1"/>
        <end position="21"/>
    </location>
</feature>
<dbReference type="Proteomes" id="UP001327560">
    <property type="component" value="Chromosome 2"/>
</dbReference>
<dbReference type="EMBL" id="CP136891">
    <property type="protein sequence ID" value="WOK96707.1"/>
    <property type="molecule type" value="Genomic_DNA"/>
</dbReference>
<dbReference type="InterPro" id="IPR035513">
    <property type="entry name" value="Invertase/methylesterase_inhib"/>
</dbReference>
<dbReference type="PANTHER" id="PTHR35357:SF24">
    <property type="entry name" value="OS04G0587200 PROTEIN"/>
    <property type="match status" value="1"/>
</dbReference>
<reference evidence="6 7" key="1">
    <citation type="submission" date="2023-10" db="EMBL/GenBank/DDBJ databases">
        <title>Chromosome-scale genome assembly provides insights into flower coloration mechanisms of Canna indica.</title>
        <authorList>
            <person name="Li C."/>
        </authorList>
    </citation>
    <scope>NUCLEOTIDE SEQUENCE [LARGE SCALE GENOMIC DNA]</scope>
    <source>
        <tissue evidence="6">Flower</tissue>
    </source>
</reference>
<keyword evidence="1 4" id="KW-0732">Signal</keyword>
<dbReference type="NCBIfam" id="TIGR01614">
    <property type="entry name" value="PME_inhib"/>
    <property type="match status" value="1"/>
</dbReference>
<dbReference type="Pfam" id="PF04043">
    <property type="entry name" value="PMEI"/>
    <property type="match status" value="1"/>
</dbReference>
<dbReference type="SMART" id="SM00856">
    <property type="entry name" value="PMEI"/>
    <property type="match status" value="1"/>
</dbReference>
<evidence type="ECO:0000256" key="4">
    <source>
        <dbReference type="SAM" id="SignalP"/>
    </source>
</evidence>
<dbReference type="AlphaFoldDB" id="A0AAQ3JX62"/>
<sequence length="165" mass="17384">MARYSLFVVLLALAIPCFSSAASPAIENACRDFVDPNFCVASLQAASGSETADARGIASISHKLSVANATATLSKLATFKKTATDAGVMKSAEACEILYKNTAAALKWAGEFAASNHFDMAVVMYETTLSAPSGCGQILANGFDVDGTNLKMLMLMTRHFSRTLI</sequence>
<proteinExistence type="inferred from homology"/>
<comment type="similarity">
    <text evidence="3">Belongs to the PMEI family.</text>
</comment>
<keyword evidence="7" id="KW-1185">Reference proteome</keyword>
<dbReference type="GO" id="GO:0004857">
    <property type="term" value="F:enzyme inhibitor activity"/>
    <property type="evidence" value="ECO:0007669"/>
    <property type="project" value="InterPro"/>
</dbReference>
<dbReference type="PANTHER" id="PTHR35357">
    <property type="entry name" value="OS02G0537100 PROTEIN"/>
    <property type="match status" value="1"/>
</dbReference>
<name>A0AAQ3JX62_9LILI</name>
<feature type="chain" id="PRO_5043034016" evidence="4">
    <location>
        <begin position="22"/>
        <end position="165"/>
    </location>
</feature>